<evidence type="ECO:0000256" key="9">
    <source>
        <dbReference type="ARBA" id="ARBA00023136"/>
    </source>
</evidence>
<dbReference type="InterPro" id="IPR037682">
    <property type="entry name" value="TonB_C"/>
</dbReference>
<dbReference type="GO" id="GO:0015031">
    <property type="term" value="P:protein transport"/>
    <property type="evidence" value="ECO:0007669"/>
    <property type="project" value="UniProtKB-KW"/>
</dbReference>
<evidence type="ECO:0000256" key="2">
    <source>
        <dbReference type="ARBA" id="ARBA00006555"/>
    </source>
</evidence>
<dbReference type="AlphaFoldDB" id="A0A366KZ49"/>
<feature type="domain" description="TonB C-terminal" evidence="11">
    <location>
        <begin position="42"/>
        <end position="132"/>
    </location>
</feature>
<evidence type="ECO:0000256" key="10">
    <source>
        <dbReference type="SAM" id="SignalP"/>
    </source>
</evidence>
<sequence length="132" mass="14909">MRKLIFLALTGIAMFFNLARAQNNPNKVYDFVSVQKQPLYPGGISKFYDYLAKEMKYPAAAKKNKTQGKVFASFIVEKDGTLTDVRVIRSLSKETDAEAIRVLRNSPKWNPAQNKGIAVRVKYNIAVNFTMA</sequence>
<reference evidence="12 13" key="1">
    <citation type="submission" date="2018-07" db="EMBL/GenBank/DDBJ databases">
        <title>A draft genome of a endophytic bacteria, a new species of Pedobacter.</title>
        <authorList>
            <person name="Zhang Z.D."/>
            <person name="Chen Z.J."/>
        </authorList>
    </citation>
    <scope>NUCLEOTIDE SEQUENCE [LARGE SCALE GENOMIC DNA]</scope>
    <source>
        <strain evidence="12 13">RS10</strain>
    </source>
</reference>
<accession>A0A366KZ49</accession>
<organism evidence="12 13">
    <name type="scientific">Pedobacter miscanthi</name>
    <dbReference type="NCBI Taxonomy" id="2259170"/>
    <lineage>
        <taxon>Bacteria</taxon>
        <taxon>Pseudomonadati</taxon>
        <taxon>Bacteroidota</taxon>
        <taxon>Sphingobacteriia</taxon>
        <taxon>Sphingobacteriales</taxon>
        <taxon>Sphingobacteriaceae</taxon>
        <taxon>Pedobacter</taxon>
    </lineage>
</organism>
<dbReference type="PANTHER" id="PTHR33446:SF2">
    <property type="entry name" value="PROTEIN TONB"/>
    <property type="match status" value="1"/>
</dbReference>
<dbReference type="Proteomes" id="UP000252081">
    <property type="component" value="Unassembled WGS sequence"/>
</dbReference>
<keyword evidence="13" id="KW-1185">Reference proteome</keyword>
<keyword evidence="5" id="KW-0997">Cell inner membrane</keyword>
<dbReference type="SUPFAM" id="SSF74653">
    <property type="entry name" value="TolA/TonB C-terminal domain"/>
    <property type="match status" value="1"/>
</dbReference>
<dbReference type="NCBIfam" id="TIGR01352">
    <property type="entry name" value="tonB_Cterm"/>
    <property type="match status" value="1"/>
</dbReference>
<keyword evidence="4" id="KW-1003">Cell membrane</keyword>
<evidence type="ECO:0000313" key="13">
    <source>
        <dbReference type="Proteomes" id="UP000252081"/>
    </source>
</evidence>
<evidence type="ECO:0000256" key="5">
    <source>
        <dbReference type="ARBA" id="ARBA00022519"/>
    </source>
</evidence>
<evidence type="ECO:0000256" key="8">
    <source>
        <dbReference type="ARBA" id="ARBA00022989"/>
    </source>
</evidence>
<dbReference type="InterPro" id="IPR051045">
    <property type="entry name" value="TonB-dependent_transducer"/>
</dbReference>
<keyword evidence="7" id="KW-0653">Protein transport</keyword>
<keyword evidence="9" id="KW-0472">Membrane</keyword>
<evidence type="ECO:0000256" key="6">
    <source>
        <dbReference type="ARBA" id="ARBA00022692"/>
    </source>
</evidence>
<dbReference type="OrthoDB" id="649093at2"/>
<keyword evidence="3" id="KW-0813">Transport</keyword>
<evidence type="ECO:0000256" key="3">
    <source>
        <dbReference type="ARBA" id="ARBA00022448"/>
    </source>
</evidence>
<keyword evidence="8" id="KW-1133">Transmembrane helix</keyword>
<dbReference type="PANTHER" id="PTHR33446">
    <property type="entry name" value="PROTEIN TONB-RELATED"/>
    <property type="match status" value="1"/>
</dbReference>
<keyword evidence="10" id="KW-0732">Signal</keyword>
<comment type="similarity">
    <text evidence="2">Belongs to the TonB family.</text>
</comment>
<dbReference type="GO" id="GO:0055085">
    <property type="term" value="P:transmembrane transport"/>
    <property type="evidence" value="ECO:0007669"/>
    <property type="project" value="InterPro"/>
</dbReference>
<evidence type="ECO:0000256" key="7">
    <source>
        <dbReference type="ARBA" id="ARBA00022927"/>
    </source>
</evidence>
<dbReference type="GO" id="GO:0098797">
    <property type="term" value="C:plasma membrane protein complex"/>
    <property type="evidence" value="ECO:0007669"/>
    <property type="project" value="TreeGrafter"/>
</dbReference>
<proteinExistence type="inferred from homology"/>
<dbReference type="EMBL" id="QNQU01000009">
    <property type="protein sequence ID" value="RBQ06907.1"/>
    <property type="molecule type" value="Genomic_DNA"/>
</dbReference>
<dbReference type="Gene3D" id="3.30.1150.10">
    <property type="match status" value="1"/>
</dbReference>
<evidence type="ECO:0000259" key="11">
    <source>
        <dbReference type="PROSITE" id="PS52015"/>
    </source>
</evidence>
<keyword evidence="6" id="KW-0812">Transmembrane</keyword>
<dbReference type="PROSITE" id="PS52015">
    <property type="entry name" value="TONB_CTD"/>
    <property type="match status" value="1"/>
</dbReference>
<evidence type="ECO:0000256" key="4">
    <source>
        <dbReference type="ARBA" id="ARBA00022475"/>
    </source>
</evidence>
<protein>
    <recommendedName>
        <fullName evidence="11">TonB C-terminal domain-containing protein</fullName>
    </recommendedName>
</protein>
<dbReference type="RefSeq" id="WP_113949028.1">
    <property type="nucleotide sequence ID" value="NZ_QNQU01000009.1"/>
</dbReference>
<gene>
    <name evidence="12" type="ORF">DRW42_11805</name>
</gene>
<comment type="subcellular location">
    <subcellularLocation>
        <location evidence="1">Cell inner membrane</location>
        <topology evidence="1">Single-pass membrane protein</topology>
        <orientation evidence="1">Periplasmic side</orientation>
    </subcellularLocation>
</comment>
<evidence type="ECO:0000256" key="1">
    <source>
        <dbReference type="ARBA" id="ARBA00004383"/>
    </source>
</evidence>
<dbReference type="GO" id="GO:0031992">
    <property type="term" value="F:energy transducer activity"/>
    <property type="evidence" value="ECO:0007669"/>
    <property type="project" value="TreeGrafter"/>
</dbReference>
<dbReference type="Pfam" id="PF03544">
    <property type="entry name" value="TonB_C"/>
    <property type="match status" value="1"/>
</dbReference>
<name>A0A366KZ49_9SPHI</name>
<dbReference type="InterPro" id="IPR006260">
    <property type="entry name" value="TonB/TolA_C"/>
</dbReference>
<feature type="chain" id="PRO_5016578377" description="TonB C-terminal domain-containing protein" evidence="10">
    <location>
        <begin position="22"/>
        <end position="132"/>
    </location>
</feature>
<comment type="caution">
    <text evidence="12">The sequence shown here is derived from an EMBL/GenBank/DDBJ whole genome shotgun (WGS) entry which is preliminary data.</text>
</comment>
<evidence type="ECO:0000313" key="12">
    <source>
        <dbReference type="EMBL" id="RBQ06907.1"/>
    </source>
</evidence>
<feature type="signal peptide" evidence="10">
    <location>
        <begin position="1"/>
        <end position="21"/>
    </location>
</feature>